<feature type="compositionally biased region" description="Polar residues" evidence="13">
    <location>
        <begin position="486"/>
        <end position="498"/>
    </location>
</feature>
<evidence type="ECO:0000256" key="1">
    <source>
        <dbReference type="ARBA" id="ARBA00005051"/>
    </source>
</evidence>
<keyword evidence="10" id="KW-0289">Folate biosynthesis</keyword>
<dbReference type="Pfam" id="PF12626">
    <property type="entry name" value="PolyA_pol_arg_C"/>
    <property type="match status" value="1"/>
</dbReference>
<dbReference type="EC" id="2.7.6.3" evidence="3"/>
<organism evidence="18">
    <name type="scientific">Darwinula stevensoni</name>
    <dbReference type="NCBI Taxonomy" id="69355"/>
    <lineage>
        <taxon>Eukaryota</taxon>
        <taxon>Metazoa</taxon>
        <taxon>Ecdysozoa</taxon>
        <taxon>Arthropoda</taxon>
        <taxon>Crustacea</taxon>
        <taxon>Oligostraca</taxon>
        <taxon>Ostracoda</taxon>
        <taxon>Podocopa</taxon>
        <taxon>Podocopida</taxon>
        <taxon>Darwinulocopina</taxon>
        <taxon>Darwinuloidea</taxon>
        <taxon>Darwinulidae</taxon>
        <taxon>Darwinula</taxon>
    </lineage>
</organism>
<dbReference type="PANTHER" id="PTHR43051">
    <property type="entry name" value="POLYNUCLEOTIDE ADENYLYLTRANSFERASE FAMILY PROTEIN"/>
    <property type="match status" value="1"/>
</dbReference>
<dbReference type="UniPathway" id="UPA00077">
    <property type="reaction ID" value="UER00155"/>
</dbReference>
<keyword evidence="9 12" id="KW-0694">RNA-binding</keyword>
<dbReference type="GO" id="GO:1990817">
    <property type="term" value="F:poly(A) RNA polymerase activity"/>
    <property type="evidence" value="ECO:0007669"/>
    <property type="project" value="InterPro"/>
</dbReference>
<keyword evidence="5 12" id="KW-0808">Transferase</keyword>
<dbReference type="InterPro" id="IPR000550">
    <property type="entry name" value="Hppk"/>
</dbReference>
<evidence type="ECO:0000256" key="6">
    <source>
        <dbReference type="ARBA" id="ARBA00022741"/>
    </source>
</evidence>
<dbReference type="InterPro" id="IPR010206">
    <property type="entry name" value="PolA_pol_I"/>
</dbReference>
<sequence length="649" mass="73017">MAKILPSSKKTVTQEVVPAKPTHKRGKQAKKHLPSRFDGKAFGVTNQGFDPNAIEVTKVLQQAGYEAYIVGGAVRDLLLGIKPKDFDVATSATPEQVRDLFRRARLIGRRFQIVHVYFGRDVIEVTTFRGQSDDAVVLANHRKTHLKNVAGDAVQDEGGRLLRDNVWGTLEEDANRRDFTINAFYYDPSNEQLIDLHDGISDLKTKSLRLIGDPVVRYTEDPVRMLRAVRLMAKTACKIEKGCLESIPQLAPQLAQVSTARLFDESLKLLLSGHALEGVDHLAKLGLLPYLLPILQENPKKSIAFELYKKSFITHILQATDQRLQADLSVSPGFLLAGLLWPSLCEKNLYWLKQGEAPLSALQIAIQDVISEQQHHLPIPARLLGTMREIWLLQPRLEKRTVKTVHRVVESPRYRAAYDFLWIRADVSRALNHDNIDPINPSLPEWWDDFANGDDQKRMDLIDSLKNSGQMVSAPKKRRRRRPKPMQQNDASGSSESGANLGNCAQTIQDACVCFAQHPAIDIEEQSSFYISEPLFALGPAYINNVIKVNTELTPHQLLKFCQQIETQFGRERPYINAPRTLDIDIILYDDLRVNDIDLCIPHPRMTERAFVLLPLLEIAPCVVLPSGLKVSDCLPGVATQNIRKETAD</sequence>
<keyword evidence="19" id="KW-1185">Reference proteome</keyword>
<feature type="region of interest" description="Disordered" evidence="13">
    <location>
        <begin position="463"/>
        <end position="498"/>
    </location>
</feature>
<dbReference type="InterPro" id="IPR052191">
    <property type="entry name" value="tRNA_ntf/polyA_polymerase_I"/>
</dbReference>
<dbReference type="CDD" id="cd05398">
    <property type="entry name" value="NT_ClassII-CCAase"/>
    <property type="match status" value="1"/>
</dbReference>
<evidence type="ECO:0000259" key="14">
    <source>
        <dbReference type="Pfam" id="PF01288"/>
    </source>
</evidence>
<evidence type="ECO:0000256" key="3">
    <source>
        <dbReference type="ARBA" id="ARBA00013253"/>
    </source>
</evidence>
<dbReference type="InterPro" id="IPR032828">
    <property type="entry name" value="PolyA_RNA-bd"/>
</dbReference>
<keyword evidence="8" id="KW-0067">ATP-binding</keyword>
<evidence type="ECO:0000256" key="7">
    <source>
        <dbReference type="ARBA" id="ARBA00022777"/>
    </source>
</evidence>
<dbReference type="GO" id="GO:0003723">
    <property type="term" value="F:RNA binding"/>
    <property type="evidence" value="ECO:0007669"/>
    <property type="project" value="UniProtKB-KW"/>
</dbReference>
<dbReference type="GO" id="GO:0016301">
    <property type="term" value="F:kinase activity"/>
    <property type="evidence" value="ECO:0007669"/>
    <property type="project" value="UniProtKB-KW"/>
</dbReference>
<dbReference type="CDD" id="cd00483">
    <property type="entry name" value="HPPK"/>
    <property type="match status" value="1"/>
</dbReference>
<proteinExistence type="inferred from homology"/>
<evidence type="ECO:0000313" key="19">
    <source>
        <dbReference type="Proteomes" id="UP000677054"/>
    </source>
</evidence>
<dbReference type="GO" id="GO:0046656">
    <property type="term" value="P:folic acid biosynthetic process"/>
    <property type="evidence" value="ECO:0007669"/>
    <property type="project" value="UniProtKB-KW"/>
</dbReference>
<feature type="compositionally biased region" description="Basic residues" evidence="13">
    <location>
        <begin position="21"/>
        <end position="32"/>
    </location>
</feature>
<dbReference type="NCBIfam" id="TIGR01942">
    <property type="entry name" value="pcnB"/>
    <property type="match status" value="1"/>
</dbReference>
<dbReference type="EMBL" id="CAJPEV010004555">
    <property type="protein sequence ID" value="CAG0901986.1"/>
    <property type="molecule type" value="Genomic_DNA"/>
</dbReference>
<dbReference type="Gene3D" id="3.30.70.560">
    <property type="entry name" value="7,8-Dihydro-6-hydroxymethylpterin-pyrophosphokinase HPPK"/>
    <property type="match status" value="1"/>
</dbReference>
<dbReference type="Proteomes" id="UP000677054">
    <property type="component" value="Unassembled WGS sequence"/>
</dbReference>
<dbReference type="PANTHER" id="PTHR43051:SF1">
    <property type="entry name" value="POLYNUCLEOTIDE ADENYLYLTRANSFERASE FAMILY PROTEIN"/>
    <property type="match status" value="1"/>
</dbReference>
<evidence type="ECO:0000313" key="18">
    <source>
        <dbReference type="EMBL" id="CAD7252549.1"/>
    </source>
</evidence>
<evidence type="ECO:0000259" key="17">
    <source>
        <dbReference type="Pfam" id="PF12627"/>
    </source>
</evidence>
<name>A0A7R9FRU7_9CRUS</name>
<dbReference type="Gene3D" id="1.10.3090.10">
    <property type="entry name" value="cca-adding enzyme, domain 2"/>
    <property type="match status" value="1"/>
</dbReference>
<reference evidence="18" key="1">
    <citation type="submission" date="2020-11" db="EMBL/GenBank/DDBJ databases">
        <authorList>
            <person name="Tran Van P."/>
        </authorList>
    </citation>
    <scope>NUCLEOTIDE SEQUENCE</scope>
</reference>
<dbReference type="GO" id="GO:0046654">
    <property type="term" value="P:tetrahydrofolate biosynthetic process"/>
    <property type="evidence" value="ECO:0007669"/>
    <property type="project" value="UniProtKB-UniPathway"/>
</dbReference>
<dbReference type="OrthoDB" id="2353257at2759"/>
<evidence type="ECO:0000256" key="10">
    <source>
        <dbReference type="ARBA" id="ARBA00022909"/>
    </source>
</evidence>
<gene>
    <name evidence="18" type="ORF">DSTB1V02_LOCUS12307</name>
</gene>
<dbReference type="Pfam" id="PF01743">
    <property type="entry name" value="PolyA_pol"/>
    <property type="match status" value="1"/>
</dbReference>
<dbReference type="GO" id="GO:0043633">
    <property type="term" value="P:polyadenylation-dependent RNA catabolic process"/>
    <property type="evidence" value="ECO:0007669"/>
    <property type="project" value="InterPro"/>
</dbReference>
<evidence type="ECO:0000256" key="8">
    <source>
        <dbReference type="ARBA" id="ARBA00022840"/>
    </source>
</evidence>
<dbReference type="InterPro" id="IPR025866">
    <property type="entry name" value="PolyA_pol_arg_C_dom"/>
</dbReference>
<feature type="domain" description="7,8-dihydro-6-hydroxymethylpterin-pyrophosphokinase" evidence="14">
    <location>
        <begin position="498"/>
        <end position="621"/>
    </location>
</feature>
<evidence type="ECO:0000256" key="11">
    <source>
        <dbReference type="ARBA" id="ARBA00023163"/>
    </source>
</evidence>
<dbReference type="GO" id="GO:0003848">
    <property type="term" value="F:2-amino-4-hydroxy-6-hydroxymethyldihydropteridine diphosphokinase activity"/>
    <property type="evidence" value="ECO:0007669"/>
    <property type="project" value="UniProtKB-EC"/>
</dbReference>
<protein>
    <recommendedName>
        <fullName evidence="3">2-amino-4-hydroxy-6-hydroxymethyldihydropteridine diphosphokinase</fullName>
        <ecNumber evidence="3">2.7.6.3</ecNumber>
    </recommendedName>
</protein>
<dbReference type="GO" id="GO:0001680">
    <property type="term" value="P:tRNA 3'-terminal CCA addition"/>
    <property type="evidence" value="ECO:0007669"/>
    <property type="project" value="UniProtKB-ARBA"/>
</dbReference>
<dbReference type="InterPro" id="IPR043519">
    <property type="entry name" value="NT_sf"/>
</dbReference>
<dbReference type="Pfam" id="PF01288">
    <property type="entry name" value="HPPK"/>
    <property type="match status" value="1"/>
</dbReference>
<dbReference type="GO" id="GO:0006397">
    <property type="term" value="P:mRNA processing"/>
    <property type="evidence" value="ECO:0007669"/>
    <property type="project" value="UniProtKB-KW"/>
</dbReference>
<evidence type="ECO:0000259" key="16">
    <source>
        <dbReference type="Pfam" id="PF12626"/>
    </source>
</evidence>
<feature type="non-terminal residue" evidence="18">
    <location>
        <position position="1"/>
    </location>
</feature>
<evidence type="ECO:0000256" key="12">
    <source>
        <dbReference type="RuleBase" id="RU003953"/>
    </source>
</evidence>
<keyword evidence="7" id="KW-0418">Kinase</keyword>
<dbReference type="AlphaFoldDB" id="A0A7R9FRU7"/>
<evidence type="ECO:0000256" key="5">
    <source>
        <dbReference type="ARBA" id="ARBA00022679"/>
    </source>
</evidence>
<keyword evidence="6" id="KW-0547">Nucleotide-binding</keyword>
<dbReference type="GO" id="GO:0005524">
    <property type="term" value="F:ATP binding"/>
    <property type="evidence" value="ECO:0007669"/>
    <property type="project" value="UniProtKB-KW"/>
</dbReference>
<dbReference type="SUPFAM" id="SSF81891">
    <property type="entry name" value="Poly A polymerase C-terminal region-like"/>
    <property type="match status" value="1"/>
</dbReference>
<feature type="domain" description="tRNA nucleotidyltransferase/poly(A) polymerase RNA and SrmB- binding" evidence="17">
    <location>
        <begin position="238"/>
        <end position="296"/>
    </location>
</feature>
<comment type="similarity">
    <text evidence="2 12">Belongs to the tRNA nucleotidyltransferase/poly(A) polymerase family.</text>
</comment>
<dbReference type="NCBIfam" id="TIGR01498">
    <property type="entry name" value="folK"/>
    <property type="match status" value="1"/>
</dbReference>
<evidence type="ECO:0000256" key="9">
    <source>
        <dbReference type="ARBA" id="ARBA00022884"/>
    </source>
</evidence>
<dbReference type="SUPFAM" id="SSF81301">
    <property type="entry name" value="Nucleotidyltransferase"/>
    <property type="match status" value="1"/>
</dbReference>
<feature type="domain" description="Polymerase A arginine-rich C-terminal" evidence="16">
    <location>
        <begin position="354"/>
        <end position="482"/>
    </location>
</feature>
<feature type="domain" description="Poly A polymerase head" evidence="15">
    <location>
        <begin position="67"/>
        <end position="209"/>
    </location>
</feature>
<dbReference type="Gene3D" id="3.30.460.10">
    <property type="entry name" value="Beta Polymerase, domain 2"/>
    <property type="match status" value="1"/>
</dbReference>
<feature type="compositionally biased region" description="Basic residues" evidence="13">
    <location>
        <begin position="475"/>
        <end position="484"/>
    </location>
</feature>
<evidence type="ECO:0000256" key="4">
    <source>
        <dbReference type="ARBA" id="ARBA00022664"/>
    </source>
</evidence>
<dbReference type="HAMAP" id="MF_00957">
    <property type="entry name" value="PolyA_pol"/>
    <property type="match status" value="1"/>
</dbReference>
<accession>A0A7R9FRU7</accession>
<keyword evidence="11" id="KW-0804">Transcription</keyword>
<dbReference type="EMBL" id="LR904072">
    <property type="protein sequence ID" value="CAD7252549.1"/>
    <property type="molecule type" value="Genomic_DNA"/>
</dbReference>
<dbReference type="SUPFAM" id="SSF55083">
    <property type="entry name" value="6-hydroxymethyl-7,8-dihydropterin pyrophosphokinase, HPPK"/>
    <property type="match status" value="1"/>
</dbReference>
<comment type="pathway">
    <text evidence="1">Cofactor biosynthesis; tetrahydrofolate biosynthesis; 2-amino-4-hydroxy-6-hydroxymethyl-7,8-dihydropteridine diphosphate from 7,8-dihydroneopterin triphosphate: step 4/4.</text>
</comment>
<evidence type="ECO:0000256" key="2">
    <source>
        <dbReference type="ARBA" id="ARBA00007265"/>
    </source>
</evidence>
<evidence type="ECO:0000259" key="15">
    <source>
        <dbReference type="Pfam" id="PF01743"/>
    </source>
</evidence>
<keyword evidence="4" id="KW-0507">mRNA processing</keyword>
<dbReference type="InterPro" id="IPR035907">
    <property type="entry name" value="Hppk_sf"/>
</dbReference>
<feature type="region of interest" description="Disordered" evidence="13">
    <location>
        <begin position="1"/>
        <end position="32"/>
    </location>
</feature>
<dbReference type="Pfam" id="PF12627">
    <property type="entry name" value="PolyA_pol_RNAbd"/>
    <property type="match status" value="1"/>
</dbReference>
<evidence type="ECO:0000256" key="13">
    <source>
        <dbReference type="SAM" id="MobiDB-lite"/>
    </source>
</evidence>
<dbReference type="InterPro" id="IPR002646">
    <property type="entry name" value="PolA_pol_head_dom"/>
</dbReference>